<gene>
    <name evidence="1" type="ORF">MEPE_03433</name>
</gene>
<evidence type="ECO:0000313" key="2">
    <source>
        <dbReference type="Proteomes" id="UP001294444"/>
    </source>
</evidence>
<organism evidence="1 2">
    <name type="scientific">Melanopsichium pennsylvanicum</name>
    <dbReference type="NCBI Taxonomy" id="63383"/>
    <lineage>
        <taxon>Eukaryota</taxon>
        <taxon>Fungi</taxon>
        <taxon>Dikarya</taxon>
        <taxon>Basidiomycota</taxon>
        <taxon>Ustilaginomycotina</taxon>
        <taxon>Ustilaginomycetes</taxon>
        <taxon>Ustilaginales</taxon>
        <taxon>Ustilaginaceae</taxon>
        <taxon>Melanopsichium</taxon>
    </lineage>
</organism>
<keyword evidence="2" id="KW-1185">Reference proteome</keyword>
<dbReference type="EMBL" id="OAPG01000007">
    <property type="protein sequence ID" value="SNX84724.1"/>
    <property type="molecule type" value="Genomic_DNA"/>
</dbReference>
<sequence length="113" mass="12313">MSTFAYQNRGKPNQANRRFQDECVTFAGVSGDKEKARNVSRGESMDFGCVGLGGWFLCCAVPVLCELVAEKDDVCGDKRPRAIRSQACEVDDVMKKGGGKYAEKDAARGIDPQ</sequence>
<evidence type="ECO:0000313" key="1">
    <source>
        <dbReference type="EMBL" id="SNX84724.1"/>
    </source>
</evidence>
<accession>A0AAJ4XLU1</accession>
<dbReference type="Proteomes" id="UP001294444">
    <property type="component" value="Unassembled WGS sequence"/>
</dbReference>
<proteinExistence type="predicted"/>
<protein>
    <submittedName>
        <fullName evidence="1">Uncharacterized protein</fullName>
    </submittedName>
</protein>
<reference evidence="1" key="1">
    <citation type="submission" date="2023-10" db="EMBL/GenBank/DDBJ databases">
        <authorList>
            <person name="Guldener U."/>
        </authorList>
    </citation>
    <scope>NUCLEOTIDE SEQUENCE</scope>
    <source>
        <strain evidence="1">Mp4</strain>
    </source>
</reference>
<dbReference type="AlphaFoldDB" id="A0AAJ4XLU1"/>
<name>A0AAJ4XLU1_9BASI</name>
<comment type="caution">
    <text evidence="1">The sequence shown here is derived from an EMBL/GenBank/DDBJ whole genome shotgun (WGS) entry which is preliminary data.</text>
</comment>